<dbReference type="KEGG" id="sng:SNE_A07790"/>
<evidence type="ECO:0000313" key="2">
    <source>
        <dbReference type="EMBL" id="CCB88656.1"/>
    </source>
</evidence>
<dbReference type="Proteomes" id="UP000000496">
    <property type="component" value="Chromosome gsn.131"/>
</dbReference>
<feature type="transmembrane region" description="Helical" evidence="1">
    <location>
        <begin position="69"/>
        <end position="88"/>
    </location>
</feature>
<sequence length="149" mass="16901">MAKIMIGAFFGFVALVLIFFKLPGVAVCVGLLTCEVCASQTPWIPLFGGAYFSTLIAIIFLFPNFPKCPWRYVGIVWALALPVLLYYLHPQWCTICFFAHLCHLALWIFWRQRTESLTLPLKIRLIIVFIAALATTAFFASLNLIFLAY</sequence>
<accession>F8L4T3</accession>
<evidence type="ECO:0000313" key="3">
    <source>
        <dbReference type="Proteomes" id="UP000000496"/>
    </source>
</evidence>
<dbReference type="RefSeq" id="WP_013943123.1">
    <property type="nucleotide sequence ID" value="NC_015713.1"/>
</dbReference>
<gene>
    <name evidence="2" type="ordered locus">SNE_A07790</name>
</gene>
<reference evidence="2 3" key="2">
    <citation type="journal article" date="2011" name="Mol. Biol. Evol.">
        <title>Unity in variety--the pan-genome of the Chlamydiae.</title>
        <authorList>
            <person name="Collingro A."/>
            <person name="Tischler P."/>
            <person name="Weinmaier T."/>
            <person name="Penz T."/>
            <person name="Heinz E."/>
            <person name="Brunham R.C."/>
            <person name="Read T.D."/>
            <person name="Bavoil P.M."/>
            <person name="Sachse K."/>
            <person name="Kahane S."/>
            <person name="Friedman M.G."/>
            <person name="Rattei T."/>
            <person name="Myers G.S."/>
            <person name="Horn M."/>
        </authorList>
    </citation>
    <scope>NUCLEOTIDE SEQUENCE [LARGE SCALE GENOMIC DNA]</scope>
    <source>
        <strain evidence="3">ATCC VR-1471 / Z</strain>
    </source>
</reference>
<keyword evidence="1" id="KW-1133">Transmembrane helix</keyword>
<feature type="transmembrane region" description="Helical" evidence="1">
    <location>
        <begin position="94"/>
        <end position="111"/>
    </location>
</feature>
<keyword evidence="1" id="KW-0472">Membrane</keyword>
<proteinExistence type="predicted"/>
<name>F8L4T3_SIMNZ</name>
<evidence type="ECO:0000256" key="1">
    <source>
        <dbReference type="SAM" id="Phobius"/>
    </source>
</evidence>
<dbReference type="EMBL" id="FR872582">
    <property type="protein sequence ID" value="CCB88656.1"/>
    <property type="molecule type" value="Genomic_DNA"/>
</dbReference>
<reference key="1">
    <citation type="journal article" date="2011" name="Mol. Biol. Evol.">
        <title>Unity in variety -- the pan-genome of the Chlamydiae.</title>
        <authorList>
            <person name="Collingro A."/>
            <person name="Tischler P."/>
            <person name="Weinmaier T."/>
            <person name="Penz T."/>
            <person name="Heinz E."/>
            <person name="Brunham R.C."/>
            <person name="Read T.D."/>
            <person name="Bavoil P.M."/>
            <person name="Sachse K."/>
            <person name="Kahane S."/>
            <person name="Friedman M.G."/>
            <person name="Rattei T."/>
            <person name="Myers G.S.A."/>
            <person name="Horn M."/>
        </authorList>
    </citation>
    <scope>NUCLEOTIDE SEQUENCE</scope>
    <source>
        <strain>Z</strain>
    </source>
</reference>
<dbReference type="AlphaFoldDB" id="F8L4T3"/>
<evidence type="ECO:0008006" key="4">
    <source>
        <dbReference type="Google" id="ProtNLM"/>
    </source>
</evidence>
<keyword evidence="3" id="KW-1185">Reference proteome</keyword>
<protein>
    <recommendedName>
        <fullName evidence="4">Vitamin K epoxide reductase domain-containing protein</fullName>
    </recommendedName>
</protein>
<dbReference type="HOGENOM" id="CLU_1748404_0_0_0"/>
<keyword evidence="1" id="KW-0812">Transmembrane</keyword>
<feature type="transmembrane region" description="Helical" evidence="1">
    <location>
        <begin position="44"/>
        <end position="62"/>
    </location>
</feature>
<organism evidence="2 3">
    <name type="scientific">Simkania negevensis (strain ATCC VR-1471 / DSM 27360 / Z)</name>
    <dbReference type="NCBI Taxonomy" id="331113"/>
    <lineage>
        <taxon>Bacteria</taxon>
        <taxon>Pseudomonadati</taxon>
        <taxon>Chlamydiota</taxon>
        <taxon>Chlamydiia</taxon>
        <taxon>Parachlamydiales</taxon>
        <taxon>Simkaniaceae</taxon>
        <taxon>Simkania</taxon>
    </lineage>
</organism>
<feature type="transmembrane region" description="Helical" evidence="1">
    <location>
        <begin position="123"/>
        <end position="148"/>
    </location>
</feature>
<dbReference type="STRING" id="331113.SNE_A07790"/>